<keyword evidence="3" id="KW-0548">Nucleotidyltransferase</keyword>
<gene>
    <name evidence="3" type="ORF">AAHA92_06911</name>
</gene>
<organism evidence="3 4">
    <name type="scientific">Salvia divinorum</name>
    <name type="common">Maria pastora</name>
    <name type="synonym">Diviner's sage</name>
    <dbReference type="NCBI Taxonomy" id="28513"/>
    <lineage>
        <taxon>Eukaryota</taxon>
        <taxon>Viridiplantae</taxon>
        <taxon>Streptophyta</taxon>
        <taxon>Embryophyta</taxon>
        <taxon>Tracheophyta</taxon>
        <taxon>Spermatophyta</taxon>
        <taxon>Magnoliopsida</taxon>
        <taxon>eudicotyledons</taxon>
        <taxon>Gunneridae</taxon>
        <taxon>Pentapetalae</taxon>
        <taxon>asterids</taxon>
        <taxon>lamiids</taxon>
        <taxon>Lamiales</taxon>
        <taxon>Lamiaceae</taxon>
        <taxon>Nepetoideae</taxon>
        <taxon>Mentheae</taxon>
        <taxon>Salviinae</taxon>
        <taxon>Salvia</taxon>
        <taxon>Salvia subgen. Calosphace</taxon>
    </lineage>
</organism>
<dbReference type="Proteomes" id="UP001567538">
    <property type="component" value="Unassembled WGS sequence"/>
</dbReference>
<dbReference type="InterPro" id="IPR007015">
    <property type="entry name" value="DNA_pol_V/MYBBP1A"/>
</dbReference>
<evidence type="ECO:0000256" key="1">
    <source>
        <dbReference type="ARBA" id="ARBA00004123"/>
    </source>
</evidence>
<keyword evidence="2" id="KW-0539">Nucleus</keyword>
<proteinExistence type="predicted"/>
<reference evidence="3 4" key="1">
    <citation type="submission" date="2024-06" db="EMBL/GenBank/DDBJ databases">
        <title>A chromosome level genome sequence of Diviner's sage (Salvia divinorum).</title>
        <authorList>
            <person name="Ford S.A."/>
            <person name="Ro D.-K."/>
            <person name="Ness R.W."/>
            <person name="Phillips M.A."/>
        </authorList>
    </citation>
    <scope>NUCLEOTIDE SEQUENCE [LARGE SCALE GENOMIC DNA]</scope>
    <source>
        <strain evidence="3">SAF-2024a</strain>
        <tissue evidence="3">Leaf</tissue>
    </source>
</reference>
<accession>A0ABD1I768</accession>
<dbReference type="EMBL" id="JBEAFC010000003">
    <property type="protein sequence ID" value="KAL1564585.1"/>
    <property type="molecule type" value="Genomic_DNA"/>
</dbReference>
<dbReference type="PANTHER" id="PTHR13213:SF2">
    <property type="entry name" value="MYB-BINDING PROTEIN 1A"/>
    <property type="match status" value="1"/>
</dbReference>
<sequence length="139" mass="15750">MKCEFLKEIFRRGPWIGEQLFGFLLEKCSCAKSQFRQVEALDLVTEVLKSHGSASDKASEKFLKSHISKISHLIKHLVTNMPEKQARRAAVRKFCGKVFQMLTTFKFSSSFVDTLEEDGCAACQSQLGDIFVALKKQQV</sequence>
<evidence type="ECO:0000313" key="4">
    <source>
        <dbReference type="Proteomes" id="UP001567538"/>
    </source>
</evidence>
<dbReference type="GO" id="GO:0003887">
    <property type="term" value="F:DNA-directed DNA polymerase activity"/>
    <property type="evidence" value="ECO:0007669"/>
    <property type="project" value="UniProtKB-KW"/>
</dbReference>
<dbReference type="PANTHER" id="PTHR13213">
    <property type="entry name" value="MYB-BINDING PROTEIN 1A FAMILY MEMBER"/>
    <property type="match status" value="1"/>
</dbReference>
<dbReference type="GO" id="GO:0005634">
    <property type="term" value="C:nucleus"/>
    <property type="evidence" value="ECO:0007669"/>
    <property type="project" value="UniProtKB-SubCell"/>
</dbReference>
<keyword evidence="3" id="KW-0239">DNA-directed DNA polymerase</keyword>
<keyword evidence="4" id="KW-1185">Reference proteome</keyword>
<name>A0ABD1I768_SALDI</name>
<evidence type="ECO:0000313" key="3">
    <source>
        <dbReference type="EMBL" id="KAL1564585.1"/>
    </source>
</evidence>
<dbReference type="EC" id="2.7.7.7" evidence="3"/>
<keyword evidence="3" id="KW-0808">Transferase</keyword>
<comment type="subcellular location">
    <subcellularLocation>
        <location evidence="1">Nucleus</location>
    </subcellularLocation>
</comment>
<protein>
    <submittedName>
        <fullName evidence="3">DNA-directed DNA polymerase</fullName>
        <ecNumber evidence="3">2.7.7.7</ecNumber>
    </submittedName>
</protein>
<evidence type="ECO:0000256" key="2">
    <source>
        <dbReference type="ARBA" id="ARBA00023242"/>
    </source>
</evidence>
<dbReference type="AlphaFoldDB" id="A0ABD1I768"/>
<comment type="caution">
    <text evidence="3">The sequence shown here is derived from an EMBL/GenBank/DDBJ whole genome shotgun (WGS) entry which is preliminary data.</text>
</comment>